<organism evidence="3 4">
    <name type="scientific">Streptomyces asoensis</name>
    <dbReference type="NCBI Taxonomy" id="249586"/>
    <lineage>
        <taxon>Bacteria</taxon>
        <taxon>Bacillati</taxon>
        <taxon>Actinomycetota</taxon>
        <taxon>Actinomycetes</taxon>
        <taxon>Kitasatosporales</taxon>
        <taxon>Streptomycetaceae</taxon>
        <taxon>Streptomyces</taxon>
    </lineage>
</organism>
<reference evidence="4" key="1">
    <citation type="submission" date="2023-07" db="EMBL/GenBank/DDBJ databases">
        <title>Whole genome shotgun sequence of Streptomyces cacaoi subsp. asoensis NBRC 13813.</title>
        <authorList>
            <person name="Komaki H."/>
            <person name="Tamura T."/>
        </authorList>
    </citation>
    <scope>NUCLEOTIDE SEQUENCE [LARGE SCALE GENOMIC DNA]</scope>
    <source>
        <strain evidence="4">NBRC 13813</strain>
    </source>
</reference>
<sequence>MPAEPSPPDSGQPSDPHGGRPAATPAQALSAMDDLIAASMVGQQEMAQRLGLNVTDLTCFGYVIQAGENLLTAGELAARVHVTTGAVTGILNRLERAGYVTRRPDPGDRRRVRVAAIPSAVARAYALYEPYYARLDALFADYSPEETAVLTDWFTRATALAHTYRDELRVHDRDPAPPETETGPEPGDAPR</sequence>
<protein>
    <recommendedName>
        <fullName evidence="2">HTH marR-type domain-containing protein</fullName>
    </recommendedName>
</protein>
<feature type="compositionally biased region" description="Pro residues" evidence="1">
    <location>
        <begin position="1"/>
        <end position="10"/>
    </location>
</feature>
<evidence type="ECO:0000256" key="1">
    <source>
        <dbReference type="SAM" id="MobiDB-lite"/>
    </source>
</evidence>
<dbReference type="SUPFAM" id="SSF46785">
    <property type="entry name" value="Winged helix' DNA-binding domain"/>
    <property type="match status" value="1"/>
</dbReference>
<dbReference type="InterPro" id="IPR000835">
    <property type="entry name" value="HTH_MarR-typ"/>
</dbReference>
<feature type="domain" description="HTH marR-type" evidence="2">
    <location>
        <begin position="25"/>
        <end position="159"/>
    </location>
</feature>
<feature type="region of interest" description="Disordered" evidence="1">
    <location>
        <begin position="168"/>
        <end position="191"/>
    </location>
</feature>
<keyword evidence="4" id="KW-1185">Reference proteome</keyword>
<dbReference type="PANTHER" id="PTHR33164:SF106">
    <property type="entry name" value="TRANSCRIPTIONAL REGULATORY PROTEIN"/>
    <property type="match status" value="1"/>
</dbReference>
<dbReference type="SMART" id="SM00347">
    <property type="entry name" value="HTH_MARR"/>
    <property type="match status" value="1"/>
</dbReference>
<feature type="compositionally biased region" description="Low complexity" evidence="1">
    <location>
        <begin position="179"/>
        <end position="191"/>
    </location>
</feature>
<evidence type="ECO:0000313" key="3">
    <source>
        <dbReference type="EMBL" id="GHI62018.1"/>
    </source>
</evidence>
<evidence type="ECO:0000313" key="4">
    <source>
        <dbReference type="Proteomes" id="UP000649259"/>
    </source>
</evidence>
<gene>
    <name evidence="3" type="ORF">Saso_36680</name>
</gene>
<dbReference type="EMBL" id="BNEB01000003">
    <property type="protein sequence ID" value="GHI62018.1"/>
    <property type="molecule type" value="Genomic_DNA"/>
</dbReference>
<dbReference type="GeneID" id="91471535"/>
<dbReference type="Gene3D" id="1.10.10.10">
    <property type="entry name" value="Winged helix-like DNA-binding domain superfamily/Winged helix DNA-binding domain"/>
    <property type="match status" value="1"/>
</dbReference>
<dbReference type="PANTHER" id="PTHR33164">
    <property type="entry name" value="TRANSCRIPTIONAL REGULATOR, MARR FAMILY"/>
    <property type="match status" value="1"/>
</dbReference>
<dbReference type="RefSeq" id="WP_189923821.1">
    <property type="nucleotide sequence ID" value="NZ_BMSI01000008.1"/>
</dbReference>
<dbReference type="Proteomes" id="UP000649259">
    <property type="component" value="Unassembled WGS sequence"/>
</dbReference>
<proteinExistence type="predicted"/>
<name>A0ABQ3S1M9_9ACTN</name>
<feature type="region of interest" description="Disordered" evidence="1">
    <location>
        <begin position="1"/>
        <end position="24"/>
    </location>
</feature>
<comment type="caution">
    <text evidence="3">The sequence shown here is derived from an EMBL/GenBank/DDBJ whole genome shotgun (WGS) entry which is preliminary data.</text>
</comment>
<evidence type="ECO:0000259" key="2">
    <source>
        <dbReference type="PROSITE" id="PS50995"/>
    </source>
</evidence>
<dbReference type="Pfam" id="PF12802">
    <property type="entry name" value="MarR_2"/>
    <property type="match status" value="1"/>
</dbReference>
<accession>A0ABQ3S1M9</accession>
<dbReference type="InterPro" id="IPR036388">
    <property type="entry name" value="WH-like_DNA-bd_sf"/>
</dbReference>
<dbReference type="InterPro" id="IPR039422">
    <property type="entry name" value="MarR/SlyA-like"/>
</dbReference>
<dbReference type="InterPro" id="IPR036390">
    <property type="entry name" value="WH_DNA-bd_sf"/>
</dbReference>
<dbReference type="PROSITE" id="PS50995">
    <property type="entry name" value="HTH_MARR_2"/>
    <property type="match status" value="1"/>
</dbReference>